<evidence type="ECO:0000259" key="1">
    <source>
        <dbReference type="Pfam" id="PF08410"/>
    </source>
</evidence>
<feature type="domain" description="DUF1737" evidence="1">
    <location>
        <begin position="12"/>
        <end position="64"/>
    </location>
</feature>
<protein>
    <recommendedName>
        <fullName evidence="1">DUF1737 domain-containing protein</fullName>
    </recommendedName>
</protein>
<evidence type="ECO:0000313" key="3">
    <source>
        <dbReference type="Proteomes" id="UP000269157"/>
    </source>
</evidence>
<gene>
    <name evidence="2" type="ORF">BCF46_1627</name>
</gene>
<keyword evidence="3" id="KW-1185">Reference proteome</keyword>
<reference evidence="2 3" key="1">
    <citation type="submission" date="2018-10" db="EMBL/GenBank/DDBJ databases">
        <title>Genomic Encyclopedia of Archaeal and Bacterial Type Strains, Phase II (KMG-II): from individual species to whole genera.</title>
        <authorList>
            <person name="Goeker M."/>
        </authorList>
    </citation>
    <scope>NUCLEOTIDE SEQUENCE [LARGE SCALE GENOMIC DNA]</scope>
    <source>
        <strain evidence="2 3">DSM 29466</strain>
    </source>
</reference>
<dbReference type="Pfam" id="PF08410">
    <property type="entry name" value="DUF1737"/>
    <property type="match status" value="1"/>
</dbReference>
<name>A0A497WYR3_9RHOB</name>
<dbReference type="EMBL" id="RCCE01000002">
    <property type="protein sequence ID" value="RLJ59478.1"/>
    <property type="molecule type" value="Genomic_DNA"/>
</dbReference>
<dbReference type="Proteomes" id="UP000269157">
    <property type="component" value="Unassembled WGS sequence"/>
</dbReference>
<accession>A0A497WYR3</accession>
<organism evidence="2 3">
    <name type="scientific">Litoreibacter meonggei</name>
    <dbReference type="NCBI Taxonomy" id="1049199"/>
    <lineage>
        <taxon>Bacteria</taxon>
        <taxon>Pseudomonadati</taxon>
        <taxon>Pseudomonadota</taxon>
        <taxon>Alphaproteobacteria</taxon>
        <taxon>Rhodobacterales</taxon>
        <taxon>Roseobacteraceae</taxon>
        <taxon>Litoreibacter</taxon>
    </lineage>
</organism>
<dbReference type="AlphaFoldDB" id="A0A497WYR3"/>
<evidence type="ECO:0000313" key="2">
    <source>
        <dbReference type="EMBL" id="RLJ59478.1"/>
    </source>
</evidence>
<proteinExistence type="predicted"/>
<comment type="caution">
    <text evidence="2">The sequence shown here is derived from an EMBL/GenBank/DDBJ whole genome shotgun (WGS) entry which is preliminary data.</text>
</comment>
<dbReference type="InterPro" id="IPR013619">
    <property type="entry name" value="DUF1737"/>
</dbReference>
<sequence length="78" mass="8638">MAGREPVWGRVMKIYRLLTEDDTSAFCHKVSDALSKGWELYGDPTYAFDASNGVMRCGQAVTKEIEGSYSPDMKLGAQ</sequence>